<organism evidence="1 2">
    <name type="scientific">Pustulibacterium marinum</name>
    <dbReference type="NCBI Taxonomy" id="1224947"/>
    <lineage>
        <taxon>Bacteria</taxon>
        <taxon>Pseudomonadati</taxon>
        <taxon>Bacteroidota</taxon>
        <taxon>Flavobacteriia</taxon>
        <taxon>Flavobacteriales</taxon>
        <taxon>Flavobacteriaceae</taxon>
        <taxon>Pustulibacterium</taxon>
    </lineage>
</organism>
<sequence length="189" mass="20754">MGIFSLLIYMNICSPNLLNLLQMKVYDVCGAFDPVAKTVQANIMLPKLKHGGTYDLQPDFYNMSVTNSSNRTFYFILGVLKITGETIQDLAEYKTDMIELTTLPNSSISFSAVKNPLNINIDLNSATAQDTLHCLIMHQQDFDLNNGGLDILEIINGNILSYIGGLDYKAMVFPPKGGGGPTKISGCQF</sequence>
<evidence type="ECO:0000313" key="1">
    <source>
        <dbReference type="EMBL" id="SFU27933.1"/>
    </source>
</evidence>
<keyword evidence="2" id="KW-1185">Reference proteome</keyword>
<protein>
    <submittedName>
        <fullName evidence="1">Uncharacterized protein</fullName>
    </submittedName>
</protein>
<dbReference type="AlphaFoldDB" id="A0A1I7EVI5"/>
<accession>A0A1I7EVI5</accession>
<dbReference type="EMBL" id="FPBK01000001">
    <property type="protein sequence ID" value="SFU27933.1"/>
    <property type="molecule type" value="Genomic_DNA"/>
</dbReference>
<name>A0A1I7EVI5_9FLAO</name>
<gene>
    <name evidence="1" type="ORF">SAMN05216480_101298</name>
</gene>
<proteinExistence type="predicted"/>
<reference evidence="1 2" key="1">
    <citation type="submission" date="2016-10" db="EMBL/GenBank/DDBJ databases">
        <authorList>
            <person name="de Groot N.N."/>
        </authorList>
    </citation>
    <scope>NUCLEOTIDE SEQUENCE [LARGE SCALE GENOMIC DNA]</scope>
    <source>
        <strain evidence="1 2">CGMCC 1.12333</strain>
    </source>
</reference>
<evidence type="ECO:0000313" key="2">
    <source>
        <dbReference type="Proteomes" id="UP000199138"/>
    </source>
</evidence>
<dbReference type="STRING" id="1224947.SAMN05216480_101298"/>
<dbReference type="RefSeq" id="WP_093022009.1">
    <property type="nucleotide sequence ID" value="NZ_FPBK01000001.1"/>
</dbReference>
<dbReference type="Proteomes" id="UP000199138">
    <property type="component" value="Unassembled WGS sequence"/>
</dbReference>